<keyword evidence="17" id="KW-0460">Magnesium</keyword>
<reference evidence="27 28" key="1">
    <citation type="submission" date="2019-01" db="EMBL/GenBank/DDBJ databases">
        <title>Genome Assembly of Collichthys lucidus.</title>
        <authorList>
            <person name="Cai M."/>
            <person name="Xiao S."/>
        </authorList>
    </citation>
    <scope>NUCLEOTIDE SEQUENCE [LARGE SCALE GENOMIC DNA]</scope>
    <source>
        <strain evidence="27">JT15FE1705JMU</strain>
        <tissue evidence="27">Muscle</tissue>
    </source>
</reference>
<feature type="region of interest" description="Disordered" evidence="23">
    <location>
        <begin position="1241"/>
        <end position="1262"/>
    </location>
</feature>
<comment type="cofactor">
    <cofactor evidence="3">
        <name>Mg(2+)</name>
        <dbReference type="ChEBI" id="CHEBI:18420"/>
    </cofactor>
</comment>
<dbReference type="GO" id="GO:0005576">
    <property type="term" value="C:extracellular region"/>
    <property type="evidence" value="ECO:0007669"/>
    <property type="project" value="UniProtKB-SubCell"/>
</dbReference>
<evidence type="ECO:0000256" key="9">
    <source>
        <dbReference type="ARBA" id="ARBA00012704"/>
    </source>
</evidence>
<evidence type="ECO:0000256" key="7">
    <source>
        <dbReference type="ARBA" id="ARBA00004922"/>
    </source>
</evidence>
<evidence type="ECO:0000256" key="21">
    <source>
        <dbReference type="ARBA" id="ARBA00032617"/>
    </source>
</evidence>
<dbReference type="InterPro" id="IPR029044">
    <property type="entry name" value="Nucleotide-diphossugar_trans"/>
</dbReference>
<dbReference type="GO" id="GO:0006506">
    <property type="term" value="P:GPI anchor biosynthetic process"/>
    <property type="evidence" value="ECO:0007669"/>
    <property type="project" value="TreeGrafter"/>
</dbReference>
<feature type="domain" description="Fibronectin type-III" evidence="26">
    <location>
        <begin position="725"/>
        <end position="816"/>
    </location>
</feature>
<dbReference type="InterPro" id="IPR002035">
    <property type="entry name" value="VWF_A"/>
</dbReference>
<feature type="compositionally biased region" description="Basic and acidic residues" evidence="23">
    <location>
        <begin position="109"/>
        <end position="118"/>
    </location>
</feature>
<evidence type="ECO:0000256" key="15">
    <source>
        <dbReference type="ARBA" id="ARBA00022737"/>
    </source>
</evidence>
<evidence type="ECO:0000256" key="6">
    <source>
        <dbReference type="ARBA" id="ARBA00004240"/>
    </source>
</evidence>
<evidence type="ECO:0000256" key="12">
    <source>
        <dbReference type="ARBA" id="ARBA00022679"/>
    </source>
</evidence>
<dbReference type="SMART" id="SM00060">
    <property type="entry name" value="FN3"/>
    <property type="match status" value="5"/>
</dbReference>
<keyword evidence="12" id="KW-0808">Transferase</keyword>
<accession>A0A4U5UR69</accession>
<dbReference type="Gene3D" id="3.90.550.10">
    <property type="entry name" value="Spore Coat Polysaccharide Biosynthesis Protein SpsA, Chain A"/>
    <property type="match status" value="1"/>
</dbReference>
<evidence type="ECO:0000256" key="22">
    <source>
        <dbReference type="ARBA" id="ARBA00033170"/>
    </source>
</evidence>
<dbReference type="GO" id="GO:0004582">
    <property type="term" value="F:dolichyl-phosphate beta-D-mannosyltransferase activity"/>
    <property type="evidence" value="ECO:0007669"/>
    <property type="project" value="UniProtKB-EC"/>
</dbReference>
<dbReference type="CDD" id="cd00063">
    <property type="entry name" value="FN3"/>
    <property type="match status" value="5"/>
</dbReference>
<feature type="region of interest" description="Disordered" evidence="23">
    <location>
        <begin position="147"/>
        <end position="232"/>
    </location>
</feature>
<evidence type="ECO:0000259" key="26">
    <source>
        <dbReference type="PROSITE" id="PS50853"/>
    </source>
</evidence>
<keyword evidence="15" id="KW-0677">Repeat</keyword>
<evidence type="ECO:0000256" key="11">
    <source>
        <dbReference type="ARBA" id="ARBA00022676"/>
    </source>
</evidence>
<keyword evidence="18 27" id="KW-0176">Collagen</keyword>
<dbReference type="PROSITE" id="PS50853">
    <property type="entry name" value="FN3"/>
    <property type="match status" value="5"/>
</dbReference>
<sequence>MLCFLLSVLLLLPPGAHGQGRLKLTVLSEDRLQMKWKEADGPVQGYKVRVRPISEMPQPELMLTTTRGRATVAGLDSSQEYALQVLVLNGTTEKLLAKRRFTMEGLREEEMIRSGSREQKKKLLPGGSGSGDLDDVTEALLDLPTVLYPDPTTTTAATTTTELPATETPSQPPDEAPEKTGKEKKKRKKEKERDRSKVENKEEQGTTQGKAAEDRPRKTPFPTQPVTGMSPRKPFECDSDAAADIMLLVDGSWSIGRTNFRRVRDFLEGLMTPFHIGPNHIQIGQALLHVMEENMRVEAGARSDIPFFLVLLTDGKSQDDAIAAANRLKNAGVEIIAVGVKNADEAELRQVASEPVDLNVYNVNDFPLLSKLVSRLVHILCGRIEDRGITKRMEPGPTADPALSYPSPTDLRFSELGSREVKLHWTNPAKLVKQYRVVYHSAEGQSPQEVVLAGSESTVLLEGLSSQTLYHMSIFPVYEDNVGLALRGTVTTLPLAMPANLEASPSSFSTLRVSWGAAPGATQYMILYSALNNGEPDDAKEEKFNADQTVVELTDLLPATDYSVTLYALYDEEPSDPVTAVATTSPLPPPLSVQFPMVTHSMMRVSWVPGDTDVPGHRITYSTNHGSDVKQVPSPSDLRVSNFSGSDITVRWEAAADDVVSYLIKWISLSGGDLRQLRVSGESEGAILEGVEDDKEYQISLSALYGDGAQSEAVAIRYSTLSGGGPSSVSVSEETAVSLVVSWVPPNAHVLQYRVSYTALTGAESQDRTVVVPGGEKRVMLESLQPDTRYSILVTAEYRNKEGGSGSAQGKTTSLRVSSVSVVRSDHSSICVSWRPVSAVDAYRIVIQSVKATAPARIPIHPGMYPIHNEVCPEVTIRNSIVKGFDMMEAFGLTQRAHSSVEGVAVEPFAFNTLPTYTLYRDVQLTQSTKFIHPAGFSPEHTISIAFRVLPDTPREPFALWQLTDNDFQPKMGVVLDPTTKHLVYFSLDYRGEVQELTFDQSQVHRLFYGSFHKVHLSVSQVSVSLSVDCQRVGERPARPLGNLPTDGFEMLGKLVKTRGPNSGSAPFGLQSFEIVCNTTWVLEDTCCDLPGVRDEESCPAPAYTCTCASNVPGAPGSPGPNGKPGVRGEKGEKGDQGQKGEVGPPGKAGHEGGLGPLGSTGPRGMTVQGKMGPPGARGEKGDPGRPGPQGSEGPPGPKGEEGIPGPRGIRGVEGNIGTPGITGPRGFQGMPGYPGPLGERGLSGPVGPTGLPGTKGERGEKGEPQSMAMIYQLVTQACEQLVHKEVLKLDMFINEISRKPAPIEEPVGPPGEPGIPGPKGPPGARGTVGNVGSRGRPGRPGYPGEQGRRGMLGAKGDAGTNVQGPTGIKGLAGPPGESKLGIPGSKGEDGKTGPPGIPGPPGQPGEAGPPGVCDSSQGCQGAPQETAFRSSSLSRWIRVAMASRKTSQQTRDNGDKYSVLLPTYNERENLPLIVWLLVKYFGESGFNYEIIVIDDGSPDGTLEVAEQLQKIYGEDKILLRPRAKKLGLGTAYIHGMKHATGNFIFIMDADLSHHPKFIPEFIQKQKEGDYDVVSGTRYSGDGGVYGWDLRRKLISRGANFLTQVLLRPGASDLTGSFRLYKKKVLESLVERCVSKGYVFQMEMIVRARQLNYTIGEVPISFVDRVYGESKLGGNEIVSFAKGLLMLFATT</sequence>
<dbReference type="InterPro" id="IPR048287">
    <property type="entry name" value="TSPN-like_N"/>
</dbReference>
<dbReference type="Pfam" id="PF01391">
    <property type="entry name" value="Collagen"/>
    <property type="match status" value="3"/>
</dbReference>
<dbReference type="InterPro" id="IPR036116">
    <property type="entry name" value="FN3_sf"/>
</dbReference>
<evidence type="ECO:0000256" key="1">
    <source>
        <dbReference type="ARBA" id="ARBA00001913"/>
    </source>
</evidence>
<evidence type="ECO:0000256" key="16">
    <source>
        <dbReference type="ARBA" id="ARBA00022824"/>
    </source>
</evidence>
<comment type="cofactor">
    <cofactor evidence="1">
        <name>Ca(2+)</name>
        <dbReference type="ChEBI" id="CHEBI:29108"/>
    </cofactor>
</comment>
<evidence type="ECO:0000256" key="14">
    <source>
        <dbReference type="ARBA" id="ARBA00022729"/>
    </source>
</evidence>
<dbReference type="InterPro" id="IPR001173">
    <property type="entry name" value="Glyco_trans_2-like"/>
</dbReference>
<keyword evidence="28" id="KW-1185">Reference proteome</keyword>
<comment type="similarity">
    <text evidence="8">Belongs to the glycosyltransferase 2 family.</text>
</comment>
<evidence type="ECO:0000256" key="8">
    <source>
        <dbReference type="ARBA" id="ARBA00006739"/>
    </source>
</evidence>
<keyword evidence="13" id="KW-0479">Metal-binding</keyword>
<feature type="domain" description="Fibronectin type-III" evidence="26">
    <location>
        <begin position="18"/>
        <end position="109"/>
    </location>
</feature>
<dbReference type="FunFam" id="3.90.550.10:FF:000036">
    <property type="entry name" value="Dolichol-phosphate mannosyltransferase subunit 1"/>
    <property type="match status" value="1"/>
</dbReference>
<dbReference type="InterPro" id="IPR036465">
    <property type="entry name" value="vWFA_dom_sf"/>
</dbReference>
<dbReference type="Gene3D" id="2.60.40.10">
    <property type="entry name" value="Immunoglobulins"/>
    <property type="match status" value="5"/>
</dbReference>
<feature type="region of interest" description="Disordered" evidence="23">
    <location>
        <begin position="1111"/>
        <end position="1214"/>
    </location>
</feature>
<keyword evidence="19" id="KW-0464">Manganese</keyword>
<dbReference type="GO" id="GO:0046872">
    <property type="term" value="F:metal ion binding"/>
    <property type="evidence" value="ECO:0007669"/>
    <property type="project" value="UniProtKB-KW"/>
</dbReference>
<dbReference type="GO" id="GO:0006488">
    <property type="term" value="P:dolichol-linked oligosaccharide biosynthetic process"/>
    <property type="evidence" value="ECO:0007669"/>
    <property type="project" value="TreeGrafter"/>
</dbReference>
<evidence type="ECO:0000256" key="18">
    <source>
        <dbReference type="ARBA" id="ARBA00023119"/>
    </source>
</evidence>
<feature type="domain" description="Fibronectin type-III" evidence="26">
    <location>
        <begin position="407"/>
        <end position="496"/>
    </location>
</feature>
<evidence type="ECO:0000256" key="20">
    <source>
        <dbReference type="ARBA" id="ARBA00029796"/>
    </source>
</evidence>
<comment type="pathway">
    <text evidence="7">Protein modification; protein glycosylation.</text>
</comment>
<dbReference type="InterPro" id="IPR039528">
    <property type="entry name" value="DPM1-like"/>
</dbReference>
<dbReference type="CDD" id="cd06442">
    <property type="entry name" value="DPM1_like"/>
    <property type="match status" value="1"/>
</dbReference>
<dbReference type="InterPro" id="IPR008160">
    <property type="entry name" value="Collagen"/>
</dbReference>
<dbReference type="InterPro" id="IPR003961">
    <property type="entry name" value="FN3_dom"/>
</dbReference>
<name>A0A4U5UR69_COLLU</name>
<evidence type="ECO:0000256" key="24">
    <source>
        <dbReference type="SAM" id="SignalP"/>
    </source>
</evidence>
<dbReference type="Proteomes" id="UP000298787">
    <property type="component" value="Chromosome 10"/>
</dbReference>
<feature type="domain" description="Fibronectin type-III" evidence="26">
    <location>
        <begin position="497"/>
        <end position="590"/>
    </location>
</feature>
<comment type="subcellular location">
    <subcellularLocation>
        <location evidence="6">Endoplasmic reticulum</location>
    </subcellularLocation>
    <subcellularLocation>
        <location evidence="5">Secreted</location>
        <location evidence="5">Extracellular space</location>
    </subcellularLocation>
</comment>
<dbReference type="InterPro" id="IPR013320">
    <property type="entry name" value="ConA-like_dom_sf"/>
</dbReference>
<dbReference type="GO" id="GO:0005789">
    <property type="term" value="C:endoplasmic reticulum membrane"/>
    <property type="evidence" value="ECO:0007669"/>
    <property type="project" value="TreeGrafter"/>
</dbReference>
<feature type="chain" id="PRO_5020646497" description="Dolichol-phosphate mannosyltransferase subunit 1" evidence="24">
    <location>
        <begin position="19"/>
        <end position="1691"/>
    </location>
</feature>
<evidence type="ECO:0000313" key="27">
    <source>
        <dbReference type="EMBL" id="TKS76991.1"/>
    </source>
</evidence>
<dbReference type="GO" id="GO:0005581">
    <property type="term" value="C:collagen trimer"/>
    <property type="evidence" value="ECO:0007669"/>
    <property type="project" value="UniProtKB-KW"/>
</dbReference>
<comment type="function">
    <text evidence="4">Transfers mannose from GDP-mannose to dolichol monophosphate to form dolichol phosphate mannose (Dol-P-Man) which is the mannosyl donor in pathways leading to N-glycosylation, glycosyl phosphatidylinositol membrane anchoring, and O-mannosylation of proteins; catalytic subunit of the dolichol-phosphate mannose (DPM) synthase complex.</text>
</comment>
<feature type="compositionally biased region" description="Low complexity" evidence="23">
    <location>
        <begin position="151"/>
        <end position="169"/>
    </location>
</feature>
<dbReference type="FunFam" id="2.60.120.200:FF:000008">
    <property type="entry name" value="Collagen type XII alpha 1 chain"/>
    <property type="match status" value="1"/>
</dbReference>
<dbReference type="InterPro" id="IPR013783">
    <property type="entry name" value="Ig-like_fold"/>
</dbReference>
<feature type="region of interest" description="Disordered" evidence="23">
    <location>
        <begin position="109"/>
        <end position="135"/>
    </location>
</feature>
<feature type="domain" description="VWFA" evidence="25">
    <location>
        <begin position="244"/>
        <end position="282"/>
    </location>
</feature>
<dbReference type="SMART" id="SM00327">
    <property type="entry name" value="VWA"/>
    <property type="match status" value="1"/>
</dbReference>
<dbReference type="Pfam" id="PF00092">
    <property type="entry name" value="VWA"/>
    <property type="match status" value="1"/>
</dbReference>
<dbReference type="Pfam" id="PF00535">
    <property type="entry name" value="Glycos_transf_2"/>
    <property type="match status" value="1"/>
</dbReference>
<evidence type="ECO:0000259" key="25">
    <source>
        <dbReference type="PROSITE" id="PS50234"/>
    </source>
</evidence>
<dbReference type="FunFam" id="2.60.40.10:FF:000480">
    <property type="entry name" value="Collagen, type XII, alpha 1"/>
    <property type="match status" value="1"/>
</dbReference>
<dbReference type="GO" id="GO:0035269">
    <property type="term" value="P:protein O-linked glycosylation via mannose"/>
    <property type="evidence" value="ECO:0007669"/>
    <property type="project" value="TreeGrafter"/>
</dbReference>
<dbReference type="SMART" id="SM00210">
    <property type="entry name" value="TSPN"/>
    <property type="match status" value="1"/>
</dbReference>
<dbReference type="SUPFAM" id="SSF49899">
    <property type="entry name" value="Concanavalin A-like lectins/glucanases"/>
    <property type="match status" value="1"/>
</dbReference>
<evidence type="ECO:0000313" key="28">
    <source>
        <dbReference type="Proteomes" id="UP000298787"/>
    </source>
</evidence>
<evidence type="ECO:0000256" key="4">
    <source>
        <dbReference type="ARBA" id="ARBA00002636"/>
    </source>
</evidence>
<dbReference type="Pfam" id="PF00041">
    <property type="entry name" value="fn3"/>
    <property type="match status" value="5"/>
</dbReference>
<dbReference type="SUPFAM" id="SSF49265">
    <property type="entry name" value="Fibronectin type III"/>
    <property type="match status" value="3"/>
</dbReference>
<organism evidence="27 28">
    <name type="scientific">Collichthys lucidus</name>
    <name type="common">Big head croaker</name>
    <name type="synonym">Sciaena lucida</name>
    <dbReference type="NCBI Taxonomy" id="240159"/>
    <lineage>
        <taxon>Eukaryota</taxon>
        <taxon>Metazoa</taxon>
        <taxon>Chordata</taxon>
        <taxon>Craniata</taxon>
        <taxon>Vertebrata</taxon>
        <taxon>Euteleostomi</taxon>
        <taxon>Actinopterygii</taxon>
        <taxon>Neopterygii</taxon>
        <taxon>Teleostei</taxon>
        <taxon>Neoteleostei</taxon>
        <taxon>Acanthomorphata</taxon>
        <taxon>Eupercaria</taxon>
        <taxon>Sciaenidae</taxon>
        <taxon>Collichthys</taxon>
    </lineage>
</organism>
<evidence type="ECO:0000256" key="19">
    <source>
        <dbReference type="ARBA" id="ARBA00023211"/>
    </source>
</evidence>
<dbReference type="PANTHER" id="PTHR43398">
    <property type="entry name" value="DOLICHOL-PHOSPHATE MANNOSYLTRANSFERASE SUBUNIT 1"/>
    <property type="match status" value="1"/>
</dbReference>
<dbReference type="SUPFAM" id="SSF53448">
    <property type="entry name" value="Nucleotide-diphospho-sugar transferases"/>
    <property type="match status" value="1"/>
</dbReference>
<dbReference type="EC" id="2.4.1.83" evidence="9"/>
<dbReference type="PROSITE" id="PS50234">
    <property type="entry name" value="VWFA"/>
    <property type="match status" value="2"/>
</dbReference>
<evidence type="ECO:0000256" key="23">
    <source>
        <dbReference type="SAM" id="MobiDB-lite"/>
    </source>
</evidence>
<protein>
    <recommendedName>
        <fullName evidence="10">Dolichol-phosphate mannosyltransferase subunit 1</fullName>
        <ecNumber evidence="9">2.4.1.83</ecNumber>
    </recommendedName>
    <alternativeName>
        <fullName evidence="22">Dolichol-phosphate mannose synthase subunit 1</fullName>
    </alternativeName>
    <alternativeName>
        <fullName evidence="21">Dolichyl-phosphate beta-D-mannosyltransferase subunit 1</fullName>
    </alternativeName>
    <alternativeName>
        <fullName evidence="20">Mannose-P-dolichol synthase subunit 1</fullName>
    </alternativeName>
</protein>
<evidence type="ECO:0000256" key="13">
    <source>
        <dbReference type="ARBA" id="ARBA00022723"/>
    </source>
</evidence>
<dbReference type="EMBL" id="CM014087">
    <property type="protein sequence ID" value="TKS76991.1"/>
    <property type="molecule type" value="Genomic_DNA"/>
</dbReference>
<feature type="compositionally biased region" description="Low complexity" evidence="23">
    <location>
        <begin position="1204"/>
        <end position="1214"/>
    </location>
</feature>
<evidence type="ECO:0000256" key="3">
    <source>
        <dbReference type="ARBA" id="ARBA00001946"/>
    </source>
</evidence>
<dbReference type="PANTHER" id="PTHR43398:SF1">
    <property type="entry name" value="DOLICHOL-PHOSPHATE MANNOSYLTRANSFERASE SUBUNIT 1"/>
    <property type="match status" value="1"/>
</dbReference>
<keyword evidence="16" id="KW-0256">Endoplasmic reticulum</keyword>
<evidence type="ECO:0000256" key="2">
    <source>
        <dbReference type="ARBA" id="ARBA00001936"/>
    </source>
</evidence>
<dbReference type="STRING" id="240159.A0A4U5UR69"/>
<feature type="domain" description="VWFA" evidence="25">
    <location>
        <begin position="283"/>
        <end position="376"/>
    </location>
</feature>
<dbReference type="Gene3D" id="3.40.50.410">
    <property type="entry name" value="von Willebrand factor, type A domain"/>
    <property type="match status" value="2"/>
</dbReference>
<evidence type="ECO:0000256" key="17">
    <source>
        <dbReference type="ARBA" id="ARBA00022842"/>
    </source>
</evidence>
<feature type="signal peptide" evidence="24">
    <location>
        <begin position="1"/>
        <end position="18"/>
    </location>
</feature>
<evidence type="ECO:0000256" key="5">
    <source>
        <dbReference type="ARBA" id="ARBA00004239"/>
    </source>
</evidence>
<feature type="compositionally biased region" description="Basic and acidic residues" evidence="23">
    <location>
        <begin position="191"/>
        <end position="204"/>
    </location>
</feature>
<dbReference type="FunFam" id="2.60.40.10:FF:000234">
    <property type="entry name" value="Collagen, type XII, alpha 1"/>
    <property type="match status" value="1"/>
</dbReference>
<feature type="compositionally biased region" description="Basic and acidic residues" evidence="23">
    <location>
        <begin position="1127"/>
        <end position="1139"/>
    </location>
</feature>
<evidence type="ECO:0000256" key="10">
    <source>
        <dbReference type="ARBA" id="ARBA00014858"/>
    </source>
</evidence>
<feature type="domain" description="Fibronectin type-III" evidence="26">
    <location>
        <begin position="634"/>
        <end position="724"/>
    </location>
</feature>
<keyword evidence="14 24" id="KW-0732">Signal</keyword>
<comment type="cofactor">
    <cofactor evidence="2">
        <name>Mn(2+)</name>
        <dbReference type="ChEBI" id="CHEBI:29035"/>
    </cofactor>
</comment>
<gene>
    <name evidence="27" type="ORF">D9C73_011082</name>
</gene>
<keyword evidence="11" id="KW-0328">Glycosyltransferase</keyword>
<dbReference type="Gene3D" id="2.60.120.200">
    <property type="match status" value="1"/>
</dbReference>
<feature type="region of interest" description="Disordered" evidence="23">
    <location>
        <begin position="1302"/>
        <end position="1428"/>
    </location>
</feature>
<proteinExistence type="inferred from homology"/>
<feature type="compositionally biased region" description="Pro residues" evidence="23">
    <location>
        <begin position="1308"/>
        <end position="1322"/>
    </location>
</feature>
<dbReference type="SUPFAM" id="SSF53300">
    <property type="entry name" value="vWA-like"/>
    <property type="match status" value="1"/>
</dbReference>